<dbReference type="PANTHER" id="PTHR14787:SF1">
    <property type="entry name" value="ATPASE PAAT"/>
    <property type="match status" value="1"/>
</dbReference>
<dbReference type="GO" id="GO:0005739">
    <property type="term" value="C:mitochondrion"/>
    <property type="evidence" value="ECO:0007669"/>
    <property type="project" value="Ensembl"/>
</dbReference>
<evidence type="ECO:0000313" key="1">
    <source>
        <dbReference type="Proteomes" id="UP000515140"/>
    </source>
</evidence>
<dbReference type="KEGG" id="pcw:110192796"/>
<dbReference type="GO" id="GO:0016887">
    <property type="term" value="F:ATP hydrolysis activity"/>
    <property type="evidence" value="ECO:0007669"/>
    <property type="project" value="Ensembl"/>
</dbReference>
<dbReference type="GO" id="GO:0042802">
    <property type="term" value="F:identical protein binding"/>
    <property type="evidence" value="ECO:0007669"/>
    <property type="project" value="Ensembl"/>
</dbReference>
<dbReference type="PANTHER" id="PTHR14787">
    <property type="entry name" value="C10ORF188 FAMILY MEMBER"/>
    <property type="match status" value="1"/>
</dbReference>
<keyword evidence="1" id="KW-1185">Reference proteome</keyword>
<dbReference type="FunCoup" id="A0A6P5ICW4">
    <property type="interactions" value="1922"/>
</dbReference>
<sequence length="452" mass="50328">MEPGAEDCGEALRLSASSSWEAPRRGLAQSLRLALAGLGGPDGGDGSGWEEEVLGSPGEDLVLLKRKVDNEDESSCFLYLKCNPHRCEEIVSLGILSEARNMEVYAREEYCGTSRGESVCTVHNSENEITLYKKYLKLECPTDCCKIKLLSFGDKQSIFVSKIVVQVRAVSAYSSTSFPALGSRIDLDRVQTMMESMGSKLSPGAQQLMNMVRFQQRNCIPLGEQLQCLLGKKEPAIFGDEHMLDGLHKSTASGVLDKSSTTPFRFKSGLTSGVVTEDIKAYIDRNTELPARGNIPDLEEYKSIQQNNILPENDLKFVVSSWLQKKANDNSNIPSSELLPFLQNLCSQVNHLRVGDKNKPQGNSTKPSEGIVSIGVEQQPVCSYLEKIISKNMELMEKKLMDYIDQRMYRLQEHIDNKVVLLMDLLQNSNSIPTRVTQEHYDSGERLSNGER</sequence>
<dbReference type="CTD" id="103185433"/>
<dbReference type="InParanoid" id="A0A6P5ICW4"/>
<name>A0A6P5ICW4_PHACI</name>
<dbReference type="InterPro" id="IPR028043">
    <property type="entry name" value="PAAT-like"/>
</dbReference>
<dbReference type="RefSeq" id="XP_020819840.1">
    <property type="nucleotide sequence ID" value="XM_020964181.1"/>
</dbReference>
<reference evidence="2" key="1">
    <citation type="submission" date="2025-08" db="UniProtKB">
        <authorList>
            <consortium name="RefSeq"/>
        </authorList>
    </citation>
    <scope>IDENTIFICATION</scope>
    <source>
        <tissue evidence="2">Spleen</tissue>
    </source>
</reference>
<protein>
    <submittedName>
        <fullName evidence="2">Uncharacterized protein C10orf88 homolog isoform X1</fullName>
    </submittedName>
</protein>
<dbReference type="Pfam" id="PF14958">
    <property type="entry name" value="PAAT-like"/>
    <property type="match status" value="1"/>
</dbReference>
<organism evidence="1 2">
    <name type="scientific">Phascolarctos cinereus</name>
    <name type="common">Koala</name>
    <dbReference type="NCBI Taxonomy" id="38626"/>
    <lineage>
        <taxon>Eukaryota</taxon>
        <taxon>Metazoa</taxon>
        <taxon>Chordata</taxon>
        <taxon>Craniata</taxon>
        <taxon>Vertebrata</taxon>
        <taxon>Euteleostomi</taxon>
        <taxon>Mammalia</taxon>
        <taxon>Metatheria</taxon>
        <taxon>Diprotodontia</taxon>
        <taxon>Phascolarctidae</taxon>
        <taxon>Phascolarctos</taxon>
    </lineage>
</organism>
<dbReference type="GeneID" id="110192796"/>
<proteinExistence type="predicted"/>
<dbReference type="AlphaFoldDB" id="A0A6P5ICW4"/>
<accession>A0A6P5ICW4</accession>
<dbReference type="Proteomes" id="UP000515140">
    <property type="component" value="Unplaced"/>
</dbReference>
<evidence type="ECO:0000313" key="2">
    <source>
        <dbReference type="RefSeq" id="XP_020819840.1"/>
    </source>
</evidence>
<gene>
    <name evidence="2" type="primary">CUNH10orf88</name>
</gene>